<dbReference type="PROSITE" id="PS51687">
    <property type="entry name" value="SAM_MT_RNA_M5U"/>
    <property type="match status" value="1"/>
</dbReference>
<organism evidence="7 8">
    <name type="scientific">Lujinxingia vulgaris</name>
    <dbReference type="NCBI Taxonomy" id="2600176"/>
    <lineage>
        <taxon>Bacteria</taxon>
        <taxon>Deltaproteobacteria</taxon>
        <taxon>Bradymonadales</taxon>
        <taxon>Lujinxingiaceae</taxon>
        <taxon>Lujinxingia</taxon>
    </lineage>
</organism>
<dbReference type="InterPro" id="IPR029063">
    <property type="entry name" value="SAM-dependent_MTases_sf"/>
</dbReference>
<name>A0A5C6X6Z5_9DELT</name>
<evidence type="ECO:0000256" key="2">
    <source>
        <dbReference type="ARBA" id="ARBA00022679"/>
    </source>
</evidence>
<dbReference type="Pfam" id="PF01938">
    <property type="entry name" value="TRAM"/>
    <property type="match status" value="1"/>
</dbReference>
<accession>A0A5C6X6Z5</accession>
<feature type="binding site" evidence="4">
    <location>
        <position position="369"/>
    </location>
    <ligand>
        <name>S-adenosyl-L-methionine</name>
        <dbReference type="ChEBI" id="CHEBI:59789"/>
    </ligand>
</feature>
<dbReference type="InterPro" id="IPR002792">
    <property type="entry name" value="TRAM_dom"/>
</dbReference>
<gene>
    <name evidence="7" type="ORF">FRC96_10450</name>
</gene>
<evidence type="ECO:0000256" key="1">
    <source>
        <dbReference type="ARBA" id="ARBA00022603"/>
    </source>
</evidence>
<dbReference type="PROSITE" id="PS50926">
    <property type="entry name" value="TRAM"/>
    <property type="match status" value="1"/>
</dbReference>
<evidence type="ECO:0000313" key="8">
    <source>
        <dbReference type="Proteomes" id="UP000321046"/>
    </source>
</evidence>
<dbReference type="SUPFAM" id="SSF53335">
    <property type="entry name" value="S-adenosyl-L-methionine-dependent methyltransferases"/>
    <property type="match status" value="1"/>
</dbReference>
<dbReference type="Gene3D" id="2.40.50.140">
    <property type="entry name" value="Nucleic acid-binding proteins"/>
    <property type="match status" value="1"/>
</dbReference>
<comment type="caution">
    <text evidence="4">Lacks conserved residue(s) required for the propagation of feature annotation.</text>
</comment>
<dbReference type="Gene3D" id="3.40.50.150">
    <property type="entry name" value="Vaccinia Virus protein VP39"/>
    <property type="match status" value="1"/>
</dbReference>
<dbReference type="InterPro" id="IPR012340">
    <property type="entry name" value="NA-bd_OB-fold"/>
</dbReference>
<dbReference type="InterPro" id="IPR010280">
    <property type="entry name" value="U5_MeTrfase_fam"/>
</dbReference>
<dbReference type="SUPFAM" id="SSF50249">
    <property type="entry name" value="Nucleic acid-binding proteins"/>
    <property type="match status" value="1"/>
</dbReference>
<evidence type="ECO:0000313" key="7">
    <source>
        <dbReference type="EMBL" id="TXD36019.1"/>
    </source>
</evidence>
<dbReference type="InterPro" id="IPR025714">
    <property type="entry name" value="Methyltranfer_dom"/>
</dbReference>
<feature type="region of interest" description="Disordered" evidence="5">
    <location>
        <begin position="1"/>
        <end position="21"/>
    </location>
</feature>
<dbReference type="GO" id="GO:0070041">
    <property type="term" value="F:rRNA (uridine-C5-)-methyltransferase activity"/>
    <property type="evidence" value="ECO:0007669"/>
    <property type="project" value="TreeGrafter"/>
</dbReference>
<protein>
    <submittedName>
        <fullName evidence="7">Class I SAM-dependent RNA methyltransferase</fullName>
    </submittedName>
</protein>
<dbReference type="PANTHER" id="PTHR11061">
    <property type="entry name" value="RNA M5U METHYLTRANSFERASE"/>
    <property type="match status" value="1"/>
</dbReference>
<keyword evidence="2 4" id="KW-0808">Transferase</keyword>
<comment type="caution">
    <text evidence="7">The sequence shown here is derived from an EMBL/GenBank/DDBJ whole genome shotgun (WGS) entry which is preliminary data.</text>
</comment>
<dbReference type="RefSeq" id="WP_146974441.1">
    <property type="nucleotide sequence ID" value="NZ_VOSL01000047.1"/>
</dbReference>
<feature type="binding site" evidence="4">
    <location>
        <position position="417"/>
    </location>
    <ligand>
        <name>S-adenosyl-L-methionine</name>
        <dbReference type="ChEBI" id="CHEBI:59789"/>
    </ligand>
</feature>
<proteinExistence type="inferred from homology"/>
<dbReference type="GO" id="GO:0070475">
    <property type="term" value="P:rRNA base methylation"/>
    <property type="evidence" value="ECO:0007669"/>
    <property type="project" value="TreeGrafter"/>
</dbReference>
<dbReference type="EMBL" id="VOSL01000047">
    <property type="protein sequence ID" value="TXD36019.1"/>
    <property type="molecule type" value="Genomic_DNA"/>
</dbReference>
<dbReference type="Pfam" id="PF13847">
    <property type="entry name" value="Methyltransf_31"/>
    <property type="match status" value="1"/>
</dbReference>
<evidence type="ECO:0000259" key="6">
    <source>
        <dbReference type="PROSITE" id="PS50926"/>
    </source>
</evidence>
<dbReference type="Gene3D" id="2.40.50.1070">
    <property type="match status" value="1"/>
</dbReference>
<feature type="domain" description="TRAM" evidence="6">
    <location>
        <begin position="15"/>
        <end position="78"/>
    </location>
</feature>
<dbReference type="AlphaFoldDB" id="A0A5C6X6Z5"/>
<reference evidence="7 8" key="1">
    <citation type="submission" date="2019-08" db="EMBL/GenBank/DDBJ databases">
        <title>Bradymonadales sp. TMQ2.</title>
        <authorList>
            <person name="Liang Q."/>
        </authorList>
    </citation>
    <scope>NUCLEOTIDE SEQUENCE [LARGE SCALE GENOMIC DNA]</scope>
    <source>
        <strain evidence="7 8">TMQ2</strain>
    </source>
</reference>
<evidence type="ECO:0000256" key="3">
    <source>
        <dbReference type="ARBA" id="ARBA00022691"/>
    </source>
</evidence>
<evidence type="ECO:0000256" key="4">
    <source>
        <dbReference type="PROSITE-ProRule" id="PRU01024"/>
    </source>
</evidence>
<keyword evidence="3 4" id="KW-0949">S-adenosyl-L-methionine</keyword>
<dbReference type="CDD" id="cd02440">
    <property type="entry name" value="AdoMet_MTases"/>
    <property type="match status" value="1"/>
</dbReference>
<dbReference type="OrthoDB" id="21342at2"/>
<sequence>MNQAADRSASEPPSRDEVRERGELEVRIDDFGFTGEGYVRLEDGWLSVPGALPGERVKVRLQEGQREGARRLYADVVEVLEPSPERRDPLCERDAICRGCQLRHISVDGELRFKARGISEVVEKFAGLNQDEQPEVEILTPQPTARGDAFRYRTSLSYRRVGDRVELGLYSPASEGLITMSSCPALTVQTQRVVAVIERSFEGQSALPWDAEMAREVAAQVEGFEVAPGVEQIRVAVPNHGVGLVEVRLTEARDEAQFEGFCASAPLAGWLGRLAEALPTQVGLAVGSGAFRRQFKEPHRVRIPIGRLQMEVGYDDWIHATLAPAEVLYEAVGQWLEPARGERFLDVGCGIGSIALLMAPRVGEAVGLDQNQASIESAEINAVGHGIANARFVAGGWETGLRRLAAAGERFELATINPMREPLGRRALAYLNMLGVERLVYLGPSPAAAARDLGALREMGWDIDRLAAANLHPATYHSMLVARLRRVVGER</sequence>
<keyword evidence="1 4" id="KW-0489">Methyltransferase</keyword>
<dbReference type="PANTHER" id="PTHR11061:SF30">
    <property type="entry name" value="TRNA (URACIL(54)-C(5))-METHYLTRANSFERASE"/>
    <property type="match status" value="1"/>
</dbReference>
<dbReference type="Proteomes" id="UP000321046">
    <property type="component" value="Unassembled WGS sequence"/>
</dbReference>
<comment type="similarity">
    <text evidence="4">Belongs to the class I-like SAM-binding methyltransferase superfamily. RNA M5U methyltransferase family.</text>
</comment>
<evidence type="ECO:0000256" key="5">
    <source>
        <dbReference type="SAM" id="MobiDB-lite"/>
    </source>
</evidence>